<keyword evidence="3 5" id="KW-0067">ATP-binding</keyword>
<protein>
    <submittedName>
        <fullName evidence="5">ABC-2 type transport system ATP-binding protein</fullName>
    </submittedName>
</protein>
<reference evidence="5 6" key="1">
    <citation type="submission" date="2018-08" db="EMBL/GenBank/DDBJ databases">
        <title>Genomic Encyclopedia of Type Strains, Phase IV (KMG-IV): sequencing the most valuable type-strain genomes for metagenomic binning, comparative biology and taxonomic classification.</title>
        <authorList>
            <person name="Goeker M."/>
        </authorList>
    </citation>
    <scope>NUCLEOTIDE SEQUENCE [LARGE SCALE GENOMIC DNA]</scope>
    <source>
        <strain evidence="5 6">DSM 18841</strain>
    </source>
</reference>
<dbReference type="PANTHER" id="PTHR42939:SF1">
    <property type="entry name" value="ABC TRANSPORTER ATP-BINDING PROTEIN ALBC-RELATED"/>
    <property type="match status" value="1"/>
</dbReference>
<dbReference type="SUPFAM" id="SSF52540">
    <property type="entry name" value="P-loop containing nucleoside triphosphate hydrolases"/>
    <property type="match status" value="1"/>
</dbReference>
<dbReference type="RefSeq" id="WP_115900217.1">
    <property type="nucleotide sequence ID" value="NZ_QUNS01000002.1"/>
</dbReference>
<keyword evidence="2" id="KW-0547">Nucleotide-binding</keyword>
<evidence type="ECO:0000256" key="2">
    <source>
        <dbReference type="ARBA" id="ARBA00022741"/>
    </source>
</evidence>
<evidence type="ECO:0000256" key="1">
    <source>
        <dbReference type="ARBA" id="ARBA00022448"/>
    </source>
</evidence>
<name>A0A3E0I8U9_9FLAO</name>
<feature type="domain" description="ABC transporter" evidence="4">
    <location>
        <begin position="2"/>
        <end position="231"/>
    </location>
</feature>
<keyword evidence="1" id="KW-0813">Transport</keyword>
<evidence type="ECO:0000256" key="3">
    <source>
        <dbReference type="ARBA" id="ARBA00022840"/>
    </source>
</evidence>
<dbReference type="InterPro" id="IPR003593">
    <property type="entry name" value="AAA+_ATPase"/>
</dbReference>
<dbReference type="CDD" id="cd03230">
    <property type="entry name" value="ABC_DR_subfamily_A"/>
    <property type="match status" value="1"/>
</dbReference>
<evidence type="ECO:0000313" key="5">
    <source>
        <dbReference type="EMBL" id="REH54565.1"/>
    </source>
</evidence>
<dbReference type="GO" id="GO:0005524">
    <property type="term" value="F:ATP binding"/>
    <property type="evidence" value="ECO:0007669"/>
    <property type="project" value="UniProtKB-KW"/>
</dbReference>
<dbReference type="InterPro" id="IPR017871">
    <property type="entry name" value="ABC_transporter-like_CS"/>
</dbReference>
<organism evidence="5 6">
    <name type="scientific">Tenacibaculum gallaicum</name>
    <dbReference type="NCBI Taxonomy" id="561505"/>
    <lineage>
        <taxon>Bacteria</taxon>
        <taxon>Pseudomonadati</taxon>
        <taxon>Bacteroidota</taxon>
        <taxon>Flavobacteriia</taxon>
        <taxon>Flavobacteriales</taxon>
        <taxon>Flavobacteriaceae</taxon>
        <taxon>Tenacibaculum</taxon>
    </lineage>
</organism>
<dbReference type="Proteomes" id="UP000256884">
    <property type="component" value="Unassembled WGS sequence"/>
</dbReference>
<dbReference type="InterPro" id="IPR003439">
    <property type="entry name" value="ABC_transporter-like_ATP-bd"/>
</dbReference>
<dbReference type="OrthoDB" id="9801987at2"/>
<sequence>MIITRDLTKKYGDFTALNKLNLKVNEGEIFCLLGANGAGKSTTINLLLNFIAPSSGKAFINGLNVTDSARETKAFLTYIPENLMLYPTLTAIENLDYFLGIGGKNFTKKELEFFLHEAGLQSEAFYKRVQFFSKGMRQKVGIALAIAKDANVLLLDEPTSGLDPKSSNEFGELLQKMRKNGVAILMATHDIFRAKEIGTHIGIMKQGQLKYNFPCSDKSLQEIENLYLETMSLKESVL</sequence>
<dbReference type="InterPro" id="IPR051782">
    <property type="entry name" value="ABC_Transporter_VariousFunc"/>
</dbReference>
<dbReference type="GO" id="GO:0016887">
    <property type="term" value="F:ATP hydrolysis activity"/>
    <property type="evidence" value="ECO:0007669"/>
    <property type="project" value="InterPro"/>
</dbReference>
<dbReference type="InterPro" id="IPR027417">
    <property type="entry name" value="P-loop_NTPase"/>
</dbReference>
<proteinExistence type="predicted"/>
<dbReference type="AlphaFoldDB" id="A0A3E0I8U9"/>
<dbReference type="PROSITE" id="PS50893">
    <property type="entry name" value="ABC_TRANSPORTER_2"/>
    <property type="match status" value="1"/>
</dbReference>
<comment type="caution">
    <text evidence="5">The sequence shown here is derived from an EMBL/GenBank/DDBJ whole genome shotgun (WGS) entry which is preliminary data.</text>
</comment>
<dbReference type="Gene3D" id="3.40.50.300">
    <property type="entry name" value="P-loop containing nucleotide triphosphate hydrolases"/>
    <property type="match status" value="1"/>
</dbReference>
<evidence type="ECO:0000259" key="4">
    <source>
        <dbReference type="PROSITE" id="PS50893"/>
    </source>
</evidence>
<dbReference type="EMBL" id="QUNS01000002">
    <property type="protein sequence ID" value="REH54565.1"/>
    <property type="molecule type" value="Genomic_DNA"/>
</dbReference>
<keyword evidence="6" id="KW-1185">Reference proteome</keyword>
<dbReference type="Pfam" id="PF00005">
    <property type="entry name" value="ABC_tran"/>
    <property type="match status" value="1"/>
</dbReference>
<accession>A0A3E0I8U9</accession>
<dbReference type="PROSITE" id="PS00211">
    <property type="entry name" value="ABC_TRANSPORTER_1"/>
    <property type="match status" value="1"/>
</dbReference>
<gene>
    <name evidence="5" type="ORF">C7448_10287</name>
</gene>
<dbReference type="PANTHER" id="PTHR42939">
    <property type="entry name" value="ABC TRANSPORTER ATP-BINDING PROTEIN ALBC-RELATED"/>
    <property type="match status" value="1"/>
</dbReference>
<evidence type="ECO:0000313" key="6">
    <source>
        <dbReference type="Proteomes" id="UP000256884"/>
    </source>
</evidence>
<dbReference type="SMART" id="SM00382">
    <property type="entry name" value="AAA"/>
    <property type="match status" value="1"/>
</dbReference>